<evidence type="ECO:0000259" key="2">
    <source>
        <dbReference type="PROSITE" id="PS50937"/>
    </source>
</evidence>
<reference evidence="3 4" key="1">
    <citation type="submission" date="2021-03" db="EMBL/GenBank/DDBJ databases">
        <title>Sequencing the genomes of 1000 actinobacteria strains.</title>
        <authorList>
            <person name="Klenk H.-P."/>
        </authorList>
    </citation>
    <scope>NUCLEOTIDE SEQUENCE [LARGE SCALE GENOMIC DNA]</scope>
    <source>
        <strain evidence="3 4">DSM 40843</strain>
    </source>
</reference>
<dbReference type="Proteomes" id="UP001519311">
    <property type="component" value="Unassembled WGS sequence"/>
</dbReference>
<sequence length="308" mass="33205">MREGLREQYDPSPVCRQLTGRSVPLGVRDGGRGVVRGEAPGGRPGADTPRDGENCADGSRHDPSVCPGFLVQPAHINGTAHSREAQVPPESTSHAGDRLDDDDHPAHATGRVAEMIGAAPGFLRAIGAARLVTPPRSEGGRRRYSRYRLRIAARARELVDGGTPIDAACRIVIPEGRREEAPRLDEELRRPAVGRGGTGSWPAGGCISVSVSTEICAMGGESLCRVRWSHGGVIWRTARICPNRATVDLSCSCGSQNFKCSRRFHSGGCTFVFPDLSGRGNHLRRRRARTVWALGQRPEGDMTWLLAP</sequence>
<gene>
    <name evidence="3" type="ORF">JOF59_002839</name>
</gene>
<evidence type="ECO:0000256" key="1">
    <source>
        <dbReference type="SAM" id="MobiDB-lite"/>
    </source>
</evidence>
<dbReference type="PROSITE" id="PS50937">
    <property type="entry name" value="HTH_MERR_2"/>
    <property type="match status" value="1"/>
</dbReference>
<protein>
    <recommendedName>
        <fullName evidence="2">HTH merR-type domain-containing protein</fullName>
    </recommendedName>
</protein>
<dbReference type="Pfam" id="PF13411">
    <property type="entry name" value="MerR_1"/>
    <property type="match status" value="1"/>
</dbReference>
<dbReference type="EMBL" id="JAGINS010000001">
    <property type="protein sequence ID" value="MBP2360439.1"/>
    <property type="molecule type" value="Genomic_DNA"/>
</dbReference>
<dbReference type="Gene3D" id="1.10.1660.10">
    <property type="match status" value="1"/>
</dbReference>
<comment type="caution">
    <text evidence="3">The sequence shown here is derived from an EMBL/GenBank/DDBJ whole genome shotgun (WGS) entry which is preliminary data.</text>
</comment>
<dbReference type="InterPro" id="IPR009061">
    <property type="entry name" value="DNA-bd_dom_put_sf"/>
</dbReference>
<feature type="domain" description="HTH merR-type" evidence="2">
    <location>
        <begin position="106"/>
        <end position="174"/>
    </location>
</feature>
<dbReference type="SUPFAM" id="SSF46955">
    <property type="entry name" value="Putative DNA-binding domain"/>
    <property type="match status" value="1"/>
</dbReference>
<feature type="compositionally biased region" description="Basic and acidic residues" evidence="1">
    <location>
        <begin position="48"/>
        <end position="63"/>
    </location>
</feature>
<accession>A0ABS4V943</accession>
<evidence type="ECO:0000313" key="4">
    <source>
        <dbReference type="Proteomes" id="UP001519311"/>
    </source>
</evidence>
<name>A0ABS4V943_9ACTN</name>
<feature type="region of interest" description="Disordered" evidence="1">
    <location>
        <begin position="1"/>
        <end position="106"/>
    </location>
</feature>
<evidence type="ECO:0000313" key="3">
    <source>
        <dbReference type="EMBL" id="MBP2360439.1"/>
    </source>
</evidence>
<organism evidence="3 4">
    <name type="scientific">Streptomyces clavifer</name>
    <dbReference type="NCBI Taxonomy" id="68188"/>
    <lineage>
        <taxon>Bacteria</taxon>
        <taxon>Bacillati</taxon>
        <taxon>Actinomycetota</taxon>
        <taxon>Actinomycetes</taxon>
        <taxon>Kitasatosporales</taxon>
        <taxon>Streptomycetaceae</taxon>
        <taxon>Streptomyces</taxon>
    </lineage>
</organism>
<proteinExistence type="predicted"/>
<keyword evidence="4" id="KW-1185">Reference proteome</keyword>
<dbReference type="InterPro" id="IPR000551">
    <property type="entry name" value="MerR-type_HTH_dom"/>
</dbReference>